<proteinExistence type="predicted"/>
<keyword evidence="2" id="KW-1185">Reference proteome</keyword>
<comment type="caution">
    <text evidence="1">The sequence shown here is derived from an EMBL/GenBank/DDBJ whole genome shotgun (WGS) entry which is preliminary data.</text>
</comment>
<evidence type="ECO:0000313" key="1">
    <source>
        <dbReference type="EMBL" id="MBP1961338.1"/>
    </source>
</evidence>
<dbReference type="InterPro" id="IPR018735">
    <property type="entry name" value="DUF2277"/>
</dbReference>
<reference evidence="1 2" key="1">
    <citation type="submission" date="2021-03" db="EMBL/GenBank/DDBJ databases">
        <title>Genomic Encyclopedia of Type Strains, Phase IV (KMG-IV): sequencing the most valuable type-strain genomes for metagenomic binning, comparative biology and taxonomic classification.</title>
        <authorList>
            <person name="Goeker M."/>
        </authorList>
    </citation>
    <scope>NUCLEOTIDE SEQUENCE [LARGE SCALE GENOMIC DNA]</scope>
    <source>
        <strain evidence="1 2">DSM 24950</strain>
    </source>
</reference>
<dbReference type="EMBL" id="JAGGKV010000001">
    <property type="protein sequence ID" value="MBP1961338.1"/>
    <property type="molecule type" value="Genomic_DNA"/>
</dbReference>
<organism evidence="1 2">
    <name type="scientific">Paenibacillus aceris</name>
    <dbReference type="NCBI Taxonomy" id="869555"/>
    <lineage>
        <taxon>Bacteria</taxon>
        <taxon>Bacillati</taxon>
        <taxon>Bacillota</taxon>
        <taxon>Bacilli</taxon>
        <taxon>Bacillales</taxon>
        <taxon>Paenibacillaceae</taxon>
        <taxon>Paenibacillus</taxon>
    </lineage>
</organism>
<accession>A0ABS4HRV0</accession>
<dbReference type="Pfam" id="PF10041">
    <property type="entry name" value="DUF2277"/>
    <property type="match status" value="1"/>
</dbReference>
<protein>
    <recommendedName>
        <fullName evidence="3">DUF2277 domain-containing protein</fullName>
    </recommendedName>
</protein>
<dbReference type="Proteomes" id="UP001519344">
    <property type="component" value="Unassembled WGS sequence"/>
</dbReference>
<evidence type="ECO:0008006" key="3">
    <source>
        <dbReference type="Google" id="ProtNLM"/>
    </source>
</evidence>
<sequence length="114" mass="12896">MTSIISTSQPFFEKELLLVMCRNIKPLFNFDPVVTDDEIRAASLQFVRKISGFTAPSKANEEAFNQAVNEVAMAARQLMDSLVTHAEPRNRDVEIERARARNAKRFGTVKKLNP</sequence>
<evidence type="ECO:0000313" key="2">
    <source>
        <dbReference type="Proteomes" id="UP001519344"/>
    </source>
</evidence>
<name>A0ABS4HRV0_9BACL</name>
<gene>
    <name evidence="1" type="ORF">J2Z65_000532</name>
</gene>